<reference evidence="7 8" key="1">
    <citation type="submission" date="2017-09" db="EMBL/GenBank/DDBJ databases">
        <title>Depth-based differentiation of microbial function through sediment-hosted aquifers and enrichment of novel symbionts in the deep terrestrial subsurface.</title>
        <authorList>
            <person name="Probst A.J."/>
            <person name="Ladd B."/>
            <person name="Jarett J.K."/>
            <person name="Geller-Mcgrath D.E."/>
            <person name="Sieber C.M."/>
            <person name="Emerson J.B."/>
            <person name="Anantharaman K."/>
            <person name="Thomas B.C."/>
            <person name="Malmstrom R."/>
            <person name="Stieglmeier M."/>
            <person name="Klingl A."/>
            <person name="Woyke T."/>
            <person name="Ryan C.M."/>
            <person name="Banfield J.F."/>
        </authorList>
    </citation>
    <scope>NUCLEOTIDE SEQUENCE [LARGE SCALE GENOMIC DNA]</scope>
    <source>
        <strain evidence="7">CG10_big_fil_rev_8_21_14_0_10_45_14</strain>
    </source>
</reference>
<keyword evidence="3" id="KW-0963">Cytoplasm</keyword>
<keyword evidence="3 4" id="KW-0346">Stress response</keyword>
<dbReference type="Gene3D" id="3.90.20.20">
    <property type="match status" value="1"/>
</dbReference>
<dbReference type="PROSITE" id="PS01071">
    <property type="entry name" value="GRPE"/>
    <property type="match status" value="1"/>
</dbReference>
<sequence length="200" mass="22506">MQTKNNNNTSVGEDEPEEEIVSEGKEDQMSDENEDVETDAAVRIKKLKDDLSSCQKEKSEYLDGWQRSRADFANYKKGETEMSNNLLRMVEVKLLTEVLSIADGFDGAFSHKDLLEDTPPLLLEGLHGIKRDLDSMLSKHKVSVFGEVGEDFDPALHSAVLNEKTEEKEKDHKIAVVHKKGYMQDGVVLRPALVAVWSKD</sequence>
<proteinExistence type="inferred from homology"/>
<keyword evidence="2 3" id="KW-0143">Chaperone</keyword>
<feature type="region of interest" description="Disordered" evidence="6">
    <location>
        <begin position="1"/>
        <end position="39"/>
    </location>
</feature>
<comment type="function">
    <text evidence="3 4">Participates actively in the response to hyperosmotic and heat shock by preventing the aggregation of stress-denatured proteins, in association with DnaK and GrpE. It is the nucleotide exchange factor for DnaK and may function as a thermosensor. Unfolded proteins bind initially to DnaJ; upon interaction with the DnaJ-bound protein, DnaK hydrolyzes its bound ATP, resulting in the formation of a stable complex. GrpE releases ADP from DnaK; ATP binding to DnaK triggers the release of the substrate protein, thus completing the reaction cycle. Several rounds of ATP-dependent interactions between DnaJ, DnaK and GrpE are required for fully efficient folding.</text>
</comment>
<evidence type="ECO:0000256" key="6">
    <source>
        <dbReference type="SAM" id="MobiDB-lite"/>
    </source>
</evidence>
<dbReference type="HAMAP" id="MF_01151">
    <property type="entry name" value="GrpE"/>
    <property type="match status" value="1"/>
</dbReference>
<comment type="subcellular location">
    <subcellularLocation>
        <location evidence="3">Cytoplasm</location>
    </subcellularLocation>
</comment>
<dbReference type="SUPFAM" id="SSF58014">
    <property type="entry name" value="Coiled-coil domain of nucleotide exchange factor GrpE"/>
    <property type="match status" value="1"/>
</dbReference>
<organism evidence="7 8">
    <name type="scientific">Candidatus Vogelbacteria bacterium CG10_big_fil_rev_8_21_14_0_10_45_14</name>
    <dbReference type="NCBI Taxonomy" id="1975042"/>
    <lineage>
        <taxon>Bacteria</taxon>
        <taxon>Candidatus Vogeliibacteriota</taxon>
    </lineage>
</organism>
<dbReference type="Proteomes" id="UP000230833">
    <property type="component" value="Unassembled WGS sequence"/>
</dbReference>
<dbReference type="Pfam" id="PF01025">
    <property type="entry name" value="GrpE"/>
    <property type="match status" value="1"/>
</dbReference>
<comment type="subunit">
    <text evidence="3">Homodimer.</text>
</comment>
<gene>
    <name evidence="3 7" type="primary">grpE</name>
    <name evidence="7" type="ORF">COV07_00645</name>
</gene>
<dbReference type="InterPro" id="IPR009012">
    <property type="entry name" value="GrpE_head"/>
</dbReference>
<evidence type="ECO:0000256" key="5">
    <source>
        <dbReference type="RuleBase" id="RU004478"/>
    </source>
</evidence>
<dbReference type="PRINTS" id="PR00773">
    <property type="entry name" value="GRPEPROTEIN"/>
</dbReference>
<feature type="compositionally biased region" description="Acidic residues" evidence="6">
    <location>
        <begin position="29"/>
        <end position="38"/>
    </location>
</feature>
<accession>A0A2H0RL57</accession>
<name>A0A2H0RL57_9BACT</name>
<dbReference type="GO" id="GO:0042803">
    <property type="term" value="F:protein homodimerization activity"/>
    <property type="evidence" value="ECO:0007669"/>
    <property type="project" value="InterPro"/>
</dbReference>
<dbReference type="InterPro" id="IPR013805">
    <property type="entry name" value="GrpE_CC"/>
</dbReference>
<dbReference type="PANTHER" id="PTHR21237:SF23">
    <property type="entry name" value="GRPE PROTEIN HOMOLOG, MITOCHONDRIAL"/>
    <property type="match status" value="1"/>
</dbReference>
<dbReference type="GO" id="GO:0051082">
    <property type="term" value="F:unfolded protein binding"/>
    <property type="evidence" value="ECO:0007669"/>
    <property type="project" value="TreeGrafter"/>
</dbReference>
<dbReference type="EMBL" id="PCYL01000005">
    <property type="protein sequence ID" value="PIR47167.1"/>
    <property type="molecule type" value="Genomic_DNA"/>
</dbReference>
<evidence type="ECO:0000256" key="4">
    <source>
        <dbReference type="RuleBase" id="RU000639"/>
    </source>
</evidence>
<dbReference type="SUPFAM" id="SSF51064">
    <property type="entry name" value="Head domain of nucleotide exchange factor GrpE"/>
    <property type="match status" value="1"/>
</dbReference>
<feature type="compositionally biased region" description="Acidic residues" evidence="6">
    <location>
        <begin position="12"/>
        <end position="21"/>
    </location>
</feature>
<dbReference type="GO" id="GO:0006457">
    <property type="term" value="P:protein folding"/>
    <property type="evidence" value="ECO:0007669"/>
    <property type="project" value="InterPro"/>
</dbReference>
<evidence type="ECO:0000256" key="1">
    <source>
        <dbReference type="ARBA" id="ARBA00009054"/>
    </source>
</evidence>
<evidence type="ECO:0000313" key="8">
    <source>
        <dbReference type="Proteomes" id="UP000230833"/>
    </source>
</evidence>
<evidence type="ECO:0000256" key="3">
    <source>
        <dbReference type="HAMAP-Rule" id="MF_01151"/>
    </source>
</evidence>
<comment type="similarity">
    <text evidence="1 3 5">Belongs to the GrpE family.</text>
</comment>
<dbReference type="PANTHER" id="PTHR21237">
    <property type="entry name" value="GRPE PROTEIN"/>
    <property type="match status" value="1"/>
</dbReference>
<comment type="caution">
    <text evidence="7">The sequence shown here is derived from an EMBL/GenBank/DDBJ whole genome shotgun (WGS) entry which is preliminary data.</text>
</comment>
<dbReference type="InterPro" id="IPR000740">
    <property type="entry name" value="GrpE"/>
</dbReference>
<evidence type="ECO:0000256" key="2">
    <source>
        <dbReference type="ARBA" id="ARBA00023186"/>
    </source>
</evidence>
<evidence type="ECO:0000313" key="7">
    <source>
        <dbReference type="EMBL" id="PIR47167.1"/>
    </source>
</evidence>
<dbReference type="GO" id="GO:0051087">
    <property type="term" value="F:protein-folding chaperone binding"/>
    <property type="evidence" value="ECO:0007669"/>
    <property type="project" value="InterPro"/>
</dbReference>
<feature type="compositionally biased region" description="Polar residues" evidence="6">
    <location>
        <begin position="1"/>
        <end position="11"/>
    </location>
</feature>
<dbReference type="GO" id="GO:0005737">
    <property type="term" value="C:cytoplasm"/>
    <property type="evidence" value="ECO:0007669"/>
    <property type="project" value="UniProtKB-SubCell"/>
</dbReference>
<dbReference type="Gene3D" id="2.30.22.10">
    <property type="entry name" value="Head domain of nucleotide exchange factor GrpE"/>
    <property type="match status" value="1"/>
</dbReference>
<dbReference type="GO" id="GO:0000774">
    <property type="term" value="F:adenyl-nucleotide exchange factor activity"/>
    <property type="evidence" value="ECO:0007669"/>
    <property type="project" value="InterPro"/>
</dbReference>
<dbReference type="AlphaFoldDB" id="A0A2H0RL57"/>
<protein>
    <recommendedName>
        <fullName evidence="3 4">Protein GrpE</fullName>
    </recommendedName>
    <alternativeName>
        <fullName evidence="3">HSP-70 cofactor</fullName>
    </alternativeName>
</protein>